<evidence type="ECO:0000256" key="1">
    <source>
        <dbReference type="SAM" id="MobiDB-lite"/>
    </source>
</evidence>
<feature type="compositionally biased region" description="Low complexity" evidence="1">
    <location>
        <begin position="1"/>
        <end position="20"/>
    </location>
</feature>
<feature type="compositionally biased region" description="Polar residues" evidence="1">
    <location>
        <begin position="131"/>
        <end position="140"/>
    </location>
</feature>
<feature type="compositionally biased region" description="Polar residues" evidence="1">
    <location>
        <begin position="166"/>
        <end position="206"/>
    </location>
</feature>
<feature type="region of interest" description="Disordered" evidence="1">
    <location>
        <begin position="44"/>
        <end position="68"/>
    </location>
</feature>
<keyword evidence="3" id="KW-1185">Reference proteome</keyword>
<gene>
    <name evidence="2" type="ORF">JTE90_004747</name>
</gene>
<organism evidence="2 3">
    <name type="scientific">Oedothorax gibbosus</name>
    <dbReference type="NCBI Taxonomy" id="931172"/>
    <lineage>
        <taxon>Eukaryota</taxon>
        <taxon>Metazoa</taxon>
        <taxon>Ecdysozoa</taxon>
        <taxon>Arthropoda</taxon>
        <taxon>Chelicerata</taxon>
        <taxon>Arachnida</taxon>
        <taxon>Araneae</taxon>
        <taxon>Araneomorphae</taxon>
        <taxon>Entelegynae</taxon>
        <taxon>Araneoidea</taxon>
        <taxon>Linyphiidae</taxon>
        <taxon>Erigoninae</taxon>
        <taxon>Oedothorax</taxon>
    </lineage>
</organism>
<comment type="caution">
    <text evidence="2">The sequence shown here is derived from an EMBL/GenBank/DDBJ whole genome shotgun (WGS) entry which is preliminary data.</text>
</comment>
<dbReference type="AlphaFoldDB" id="A0AAV6TU02"/>
<feature type="compositionally biased region" description="Polar residues" evidence="1">
    <location>
        <begin position="213"/>
        <end position="259"/>
    </location>
</feature>
<feature type="region of interest" description="Disordered" evidence="1">
    <location>
        <begin position="166"/>
        <end position="264"/>
    </location>
</feature>
<proteinExistence type="predicted"/>
<evidence type="ECO:0000313" key="2">
    <source>
        <dbReference type="EMBL" id="KAG8175169.1"/>
    </source>
</evidence>
<feature type="compositionally biased region" description="Low complexity" evidence="1">
    <location>
        <begin position="141"/>
        <end position="152"/>
    </location>
</feature>
<accession>A0AAV6TU02</accession>
<dbReference type="EMBL" id="JAFNEN010001049">
    <property type="protein sequence ID" value="KAG8175169.1"/>
    <property type="molecule type" value="Genomic_DNA"/>
</dbReference>
<name>A0AAV6TU02_9ARAC</name>
<reference evidence="2 3" key="1">
    <citation type="journal article" date="2022" name="Nat. Ecol. Evol.">
        <title>A masculinizing supergene underlies an exaggerated male reproductive morph in a spider.</title>
        <authorList>
            <person name="Hendrickx F."/>
            <person name="De Corte Z."/>
            <person name="Sonet G."/>
            <person name="Van Belleghem S.M."/>
            <person name="Kostlbacher S."/>
            <person name="Vangestel C."/>
        </authorList>
    </citation>
    <scope>NUCLEOTIDE SEQUENCE [LARGE SCALE GENOMIC DNA]</scope>
    <source>
        <strain evidence="2">W744_W776</strain>
    </source>
</reference>
<feature type="region of interest" description="Disordered" evidence="1">
    <location>
        <begin position="1"/>
        <end position="32"/>
    </location>
</feature>
<protein>
    <submittedName>
        <fullName evidence="2">Uncharacterized protein</fullName>
    </submittedName>
</protein>
<evidence type="ECO:0000313" key="3">
    <source>
        <dbReference type="Proteomes" id="UP000827092"/>
    </source>
</evidence>
<dbReference type="Proteomes" id="UP000827092">
    <property type="component" value="Unassembled WGS sequence"/>
</dbReference>
<sequence length="530" mass="54901">MESPAPDSTQPATATTAPSTPTTPPVQPPLFKSVEVQTCHVWPTSGINPNNSQNASCSNSSTELSPSEIVQNNKPLQKACCNADSTHSGVIKNKCIQKCSSGNSSTELTSLSIQNNKHFQDASCSSSSTSDIVQQNRMQKSSSSDSATELTSSEIVQNNKGLLNASCSTESASSGIRQDNPMQRSSNSKNFSNNIATPGTSQSSSEADVPKMTHNSAQKTSSDNSCTESPPSVSNPLIKTSSPNSSVDLVAADSQQPSTHRTEDVSEVANCSTAAIPQICDNARSIGDGVTQSSRTLEATPMSETSSSVPVGSSGESLLVVATLEPSADNENLELATPAATDNLVEVDTTSIPLSTNSVDISAIGTISAVSPSVSTISSVNPSVTVSSSDVRAMSTTSVDVSPTTATCVEDSIYDVPRRLTISADAPPASIIPADVPLVSLAVLTDINIDNPTSSSDTATFSGDPDANMDLTQQTALDIGVRDMDMNNLSDGEVDDSELLDRFSPPPCYDDAIHEGESAIGAFGLAYGTI</sequence>
<feature type="region of interest" description="Disordered" evidence="1">
    <location>
        <begin position="120"/>
        <end position="152"/>
    </location>
</feature>
<feature type="compositionally biased region" description="Low complexity" evidence="1">
    <location>
        <begin position="48"/>
        <end position="61"/>
    </location>
</feature>